<dbReference type="EMBL" id="FRXO01000001">
    <property type="protein sequence ID" value="SHO60642.1"/>
    <property type="molecule type" value="Genomic_DNA"/>
</dbReference>
<dbReference type="Pfam" id="PF01168">
    <property type="entry name" value="Ala_racemase_N"/>
    <property type="match status" value="1"/>
</dbReference>
<feature type="binding site" evidence="7">
    <location>
        <position position="145"/>
    </location>
    <ligand>
        <name>substrate</name>
    </ligand>
</feature>
<dbReference type="Gene3D" id="3.20.20.10">
    <property type="entry name" value="Alanine racemase"/>
    <property type="match status" value="1"/>
</dbReference>
<feature type="binding site" evidence="7">
    <location>
        <position position="316"/>
    </location>
    <ligand>
        <name>substrate</name>
    </ligand>
</feature>
<sequence>MTILQAERSPGTIDELSRMATVTVDLRTIAANWRTARAAFQGRALGAVVKHDAYGLGLIPVAETLWRAGCTLFWVAWLEEALRLREALPDAAIYTLNGLAGHGPIAFAANRIVPVLSSWPDVEAAAGACIDGLPVAVMADGGLMRLGLTDGELHRLAGDAGLRARLDVGLWLTQLAHFARPDAPENAAQVARLRAAIEPAGPSARLSVVSSSGVFHAPAFHFDTGRVGSALFGVQTSLPVRQPVTPAFEISAPVLRVVEVPAGASIGYGGDVATQRPSRLATLAIGYGCGLPRTVPGRAHVAFDGMKAPYIGRLSMGLSAVDVTDLPTGAVCEGTRAEIVGPSVPLEMLADDAGTIGNDVLIRLARGLPRVYR</sequence>
<dbReference type="PRINTS" id="PR00992">
    <property type="entry name" value="ALARACEMASE"/>
</dbReference>
<feature type="domain" description="Alanine racemase C-terminal" evidence="8">
    <location>
        <begin position="247"/>
        <end position="373"/>
    </location>
</feature>
<evidence type="ECO:0000313" key="9">
    <source>
        <dbReference type="EMBL" id="SHO60642.1"/>
    </source>
</evidence>
<proteinExistence type="predicted"/>
<evidence type="ECO:0000256" key="7">
    <source>
        <dbReference type="PIRSR" id="PIRSR600821-52"/>
    </source>
</evidence>
<dbReference type="InterPro" id="IPR001608">
    <property type="entry name" value="Ala_racemase_N"/>
</dbReference>
<evidence type="ECO:0000256" key="2">
    <source>
        <dbReference type="ARBA" id="ARBA00001933"/>
    </source>
</evidence>
<accession>A0A1M7Z741</accession>
<dbReference type="GO" id="GO:0008784">
    <property type="term" value="F:alanine racemase activity"/>
    <property type="evidence" value="ECO:0007669"/>
    <property type="project" value="UniProtKB-EC"/>
</dbReference>
<feature type="modified residue" description="N6-(pyridoxal phosphate)lysine" evidence="6">
    <location>
        <position position="50"/>
    </location>
</feature>
<gene>
    <name evidence="9" type="ORF">SAMN02745172_00365</name>
</gene>
<dbReference type="InterPro" id="IPR000821">
    <property type="entry name" value="Ala_racemase"/>
</dbReference>
<dbReference type="GO" id="GO:0030170">
    <property type="term" value="F:pyridoxal phosphate binding"/>
    <property type="evidence" value="ECO:0007669"/>
    <property type="project" value="TreeGrafter"/>
</dbReference>
<dbReference type="PANTHER" id="PTHR30511">
    <property type="entry name" value="ALANINE RACEMASE"/>
    <property type="match status" value="1"/>
</dbReference>
<dbReference type="SUPFAM" id="SSF50621">
    <property type="entry name" value="Alanine racemase C-terminal domain-like"/>
    <property type="match status" value="1"/>
</dbReference>
<dbReference type="InterPro" id="IPR011079">
    <property type="entry name" value="Ala_racemase_C"/>
</dbReference>
<comment type="catalytic activity">
    <reaction evidence="1">
        <text>L-alanine = D-alanine</text>
        <dbReference type="Rhea" id="RHEA:20249"/>
        <dbReference type="ChEBI" id="CHEBI:57416"/>
        <dbReference type="ChEBI" id="CHEBI:57972"/>
        <dbReference type="EC" id="5.1.1.1"/>
    </reaction>
</comment>
<keyword evidence="10" id="KW-1185">Reference proteome</keyword>
<organism evidence="9 10">
    <name type="scientific">Pseudoxanthobacter soli DSM 19599</name>
    <dbReference type="NCBI Taxonomy" id="1123029"/>
    <lineage>
        <taxon>Bacteria</taxon>
        <taxon>Pseudomonadati</taxon>
        <taxon>Pseudomonadota</taxon>
        <taxon>Alphaproteobacteria</taxon>
        <taxon>Hyphomicrobiales</taxon>
        <taxon>Segnochrobactraceae</taxon>
        <taxon>Pseudoxanthobacter</taxon>
    </lineage>
</organism>
<dbReference type="OrthoDB" id="8353027at2"/>
<dbReference type="PANTHER" id="PTHR30511:SF0">
    <property type="entry name" value="ALANINE RACEMASE, CATABOLIC-RELATED"/>
    <property type="match status" value="1"/>
</dbReference>
<dbReference type="Gene3D" id="2.40.37.10">
    <property type="entry name" value="Lyase, Ornithine Decarboxylase, Chain A, domain 1"/>
    <property type="match status" value="1"/>
</dbReference>
<dbReference type="Pfam" id="PF00842">
    <property type="entry name" value="Ala_racemase_C"/>
    <property type="match status" value="1"/>
</dbReference>
<keyword evidence="4 6" id="KW-0663">Pyridoxal phosphate</keyword>
<dbReference type="RefSeq" id="WP_084563783.1">
    <property type="nucleotide sequence ID" value="NZ_FRXO01000001.1"/>
</dbReference>
<evidence type="ECO:0000313" key="10">
    <source>
        <dbReference type="Proteomes" id="UP000186406"/>
    </source>
</evidence>
<evidence type="ECO:0000256" key="1">
    <source>
        <dbReference type="ARBA" id="ARBA00000316"/>
    </source>
</evidence>
<name>A0A1M7Z741_9HYPH</name>
<evidence type="ECO:0000256" key="4">
    <source>
        <dbReference type="ARBA" id="ARBA00022898"/>
    </source>
</evidence>
<dbReference type="STRING" id="1123029.SAMN02745172_00365"/>
<dbReference type="InterPro" id="IPR009006">
    <property type="entry name" value="Ala_racemase/Decarboxylase_C"/>
</dbReference>
<dbReference type="GO" id="GO:0005829">
    <property type="term" value="C:cytosol"/>
    <property type="evidence" value="ECO:0007669"/>
    <property type="project" value="TreeGrafter"/>
</dbReference>
<dbReference type="SMART" id="SM01005">
    <property type="entry name" value="Ala_racemase_C"/>
    <property type="match status" value="1"/>
</dbReference>
<comment type="cofactor">
    <cofactor evidence="2 6">
        <name>pyridoxal 5'-phosphate</name>
        <dbReference type="ChEBI" id="CHEBI:597326"/>
    </cofactor>
</comment>
<evidence type="ECO:0000256" key="5">
    <source>
        <dbReference type="ARBA" id="ARBA00023235"/>
    </source>
</evidence>
<dbReference type="Proteomes" id="UP000186406">
    <property type="component" value="Unassembled WGS sequence"/>
</dbReference>
<evidence type="ECO:0000256" key="6">
    <source>
        <dbReference type="PIRSR" id="PIRSR600821-50"/>
    </source>
</evidence>
<dbReference type="SUPFAM" id="SSF51419">
    <property type="entry name" value="PLP-binding barrel"/>
    <property type="match status" value="1"/>
</dbReference>
<dbReference type="GO" id="GO:0030632">
    <property type="term" value="P:D-alanine biosynthetic process"/>
    <property type="evidence" value="ECO:0007669"/>
    <property type="project" value="TreeGrafter"/>
</dbReference>
<protein>
    <recommendedName>
        <fullName evidence="3">alanine racemase</fullName>
        <ecNumber evidence="3">5.1.1.1</ecNumber>
    </recommendedName>
</protein>
<keyword evidence="5" id="KW-0413">Isomerase</keyword>
<reference evidence="9 10" key="1">
    <citation type="submission" date="2016-12" db="EMBL/GenBank/DDBJ databases">
        <authorList>
            <person name="Song W.-J."/>
            <person name="Kurnit D.M."/>
        </authorList>
    </citation>
    <scope>NUCLEOTIDE SEQUENCE [LARGE SCALE GENOMIC DNA]</scope>
    <source>
        <strain evidence="9 10">DSM 19599</strain>
    </source>
</reference>
<dbReference type="EC" id="5.1.1.1" evidence="3"/>
<evidence type="ECO:0000259" key="8">
    <source>
        <dbReference type="SMART" id="SM01005"/>
    </source>
</evidence>
<dbReference type="InterPro" id="IPR029066">
    <property type="entry name" value="PLP-binding_barrel"/>
</dbReference>
<evidence type="ECO:0000256" key="3">
    <source>
        <dbReference type="ARBA" id="ARBA00013089"/>
    </source>
</evidence>
<dbReference type="AlphaFoldDB" id="A0A1M7Z741"/>